<evidence type="ECO:0000256" key="1">
    <source>
        <dbReference type="SAM" id="MobiDB-lite"/>
    </source>
</evidence>
<gene>
    <name evidence="2" type="ORF">SAMN05216257_102402</name>
</gene>
<sequence>MSDPVTNTEIEDVLSSIRRLVAKDRGRRSPAADAPENGGKFVLTPAHRVAEPEERADSRDARSGAEDSPPGDAPTVSETASETGHAWASHAAVAVDSTSAPSAPRESEAFDEALERRIAELEAAINQAAGDWEPDGSEEPDENDAAQPLFRGAGRADGPVEGAGVPRFSPVQDCGPLEDGAGEGDDVASFFRSGPSRPAAAEIGDAMSDAEEAEGVASPGGDGGPVRGDAGGDAAGAGAETAAGDDEALAPEEGAPDSSAVHGAPDAEARRGKTDMGSAGVSARQGGDDAGEDEAEGGEPASWFEAVAASRGAMTLEDDAVIDEETLRRMVAQIVREELQGVLGERITRNIRRLVRREIQRAFSLRDAGL</sequence>
<feature type="compositionally biased region" description="Gly residues" evidence="1">
    <location>
        <begin position="218"/>
        <end position="235"/>
    </location>
</feature>
<dbReference type="OrthoDB" id="7875768at2"/>
<dbReference type="Proteomes" id="UP000199328">
    <property type="component" value="Unassembled WGS sequence"/>
</dbReference>
<evidence type="ECO:0000313" key="3">
    <source>
        <dbReference type="Proteomes" id="UP000199328"/>
    </source>
</evidence>
<accession>A0A1G9B6H2</accession>
<protein>
    <submittedName>
        <fullName evidence="2">Uncharacterized protein</fullName>
    </submittedName>
</protein>
<feature type="compositionally biased region" description="Basic and acidic residues" evidence="1">
    <location>
        <begin position="265"/>
        <end position="274"/>
    </location>
</feature>
<evidence type="ECO:0000313" key="2">
    <source>
        <dbReference type="EMBL" id="SDK34475.1"/>
    </source>
</evidence>
<name>A0A1G9B6H2_9RHOB</name>
<feature type="compositionally biased region" description="Basic and acidic residues" evidence="1">
    <location>
        <begin position="105"/>
        <end position="120"/>
    </location>
</feature>
<keyword evidence="3" id="KW-1185">Reference proteome</keyword>
<dbReference type="AlphaFoldDB" id="A0A1G9B6H2"/>
<reference evidence="3" key="1">
    <citation type="submission" date="2016-10" db="EMBL/GenBank/DDBJ databases">
        <authorList>
            <person name="Varghese N."/>
            <person name="Submissions S."/>
        </authorList>
    </citation>
    <scope>NUCLEOTIDE SEQUENCE [LARGE SCALE GENOMIC DNA]</scope>
    <source>
        <strain evidence="3">CGMCC 1.10789</strain>
    </source>
</reference>
<dbReference type="EMBL" id="FNFV01000002">
    <property type="protein sequence ID" value="SDK34475.1"/>
    <property type="molecule type" value="Genomic_DNA"/>
</dbReference>
<dbReference type="STRING" id="990712.SAMN05216257_102402"/>
<feature type="compositionally biased region" description="Acidic residues" evidence="1">
    <location>
        <begin position="132"/>
        <end position="144"/>
    </location>
</feature>
<feature type="compositionally biased region" description="Basic and acidic residues" evidence="1">
    <location>
        <begin position="48"/>
        <end position="65"/>
    </location>
</feature>
<feature type="region of interest" description="Disordered" evidence="1">
    <location>
        <begin position="22"/>
        <end position="301"/>
    </location>
</feature>
<organism evidence="2 3">
    <name type="scientific">Meinhardsimonia xiamenensis</name>
    <dbReference type="NCBI Taxonomy" id="990712"/>
    <lineage>
        <taxon>Bacteria</taxon>
        <taxon>Pseudomonadati</taxon>
        <taxon>Pseudomonadota</taxon>
        <taxon>Alphaproteobacteria</taxon>
        <taxon>Rhodobacterales</taxon>
        <taxon>Paracoccaceae</taxon>
        <taxon>Meinhardsimonia</taxon>
    </lineage>
</organism>
<proteinExistence type="predicted"/>
<dbReference type="RefSeq" id="WP_092499107.1">
    <property type="nucleotide sequence ID" value="NZ_FNFV01000002.1"/>
</dbReference>